<sequence length="95" mass="10857">MTLFNNAITACTSRLLSMKTMGVSSFGMVFCRTLMKTHRGALKRWRKTSTGFKRGIAGRKHGNIGWSHRSLKSLTGRTDAHPTQMKRLRRLMPYK</sequence>
<dbReference type="VEuPathDB" id="FungiDB:CAGL0L04070g"/>
<dbReference type="InterPro" id="IPR021137">
    <property type="entry name" value="Ribosomal_bL35-like"/>
</dbReference>
<evidence type="ECO:0000313" key="4">
    <source>
        <dbReference type="EMBL" id="KTB01067.1"/>
    </source>
</evidence>
<dbReference type="GO" id="GO:0003735">
    <property type="term" value="F:structural constituent of ribosome"/>
    <property type="evidence" value="ECO:0007669"/>
    <property type="project" value="EnsemblFungi"/>
</dbReference>
<reference evidence="4 6" key="1">
    <citation type="submission" date="2015-10" db="EMBL/GenBank/DDBJ databases">
        <title>Draft genomes sequences of Candida glabrata isolates 1A, 1B, 2A, 2B, 3A and 3B.</title>
        <authorList>
            <person name="Haavelsrud O.E."/>
            <person name="Gaustad P."/>
        </authorList>
    </citation>
    <scope>NUCLEOTIDE SEQUENCE [LARGE SCALE GENOMIC DNA]</scope>
    <source>
        <strain evidence="4">910700640</strain>
    </source>
</reference>
<dbReference type="OrthoDB" id="162638at2759"/>
<keyword evidence="3" id="KW-0687">Ribonucleoprotein</keyword>
<proteinExistence type="inferred from homology"/>
<keyword evidence="2 4" id="KW-0689">Ribosomal protein</keyword>
<dbReference type="VEuPathDB" id="FungiDB:B1J91_L04070g"/>
<dbReference type="SUPFAM" id="SSF143034">
    <property type="entry name" value="L35p-like"/>
    <property type="match status" value="1"/>
</dbReference>
<accession>A0A0W0D572</accession>
<gene>
    <name evidence="4" type="ORF">AO440_004607</name>
    <name evidence="5" type="ORF">AO440_004979</name>
</gene>
<dbReference type="VEuPathDB" id="FungiDB:GWK60_L11165"/>
<dbReference type="VEuPathDB" id="FungiDB:GW608_L11187"/>
<organism evidence="4 6">
    <name type="scientific">Candida glabrata</name>
    <name type="common">Yeast</name>
    <name type="synonym">Torulopsis glabrata</name>
    <dbReference type="NCBI Taxonomy" id="5478"/>
    <lineage>
        <taxon>Eukaryota</taxon>
        <taxon>Fungi</taxon>
        <taxon>Dikarya</taxon>
        <taxon>Ascomycota</taxon>
        <taxon>Saccharomycotina</taxon>
        <taxon>Saccharomycetes</taxon>
        <taxon>Saccharomycetales</taxon>
        <taxon>Saccharomycetaceae</taxon>
        <taxon>Nakaseomyces</taxon>
    </lineage>
</organism>
<dbReference type="Gene3D" id="4.10.410.60">
    <property type="match status" value="1"/>
</dbReference>
<evidence type="ECO:0000256" key="3">
    <source>
        <dbReference type="ARBA" id="ARBA00023274"/>
    </source>
</evidence>
<evidence type="ECO:0000256" key="2">
    <source>
        <dbReference type="ARBA" id="ARBA00022980"/>
    </source>
</evidence>
<dbReference type="Pfam" id="PF01632">
    <property type="entry name" value="Ribosomal_L35p"/>
    <property type="match status" value="1"/>
</dbReference>
<dbReference type="EMBL" id="LLZZ01000132">
    <property type="protein sequence ID" value="KTB01067.1"/>
    <property type="molecule type" value="Genomic_DNA"/>
</dbReference>
<dbReference type="GO" id="GO:0005762">
    <property type="term" value="C:mitochondrial large ribosomal subunit"/>
    <property type="evidence" value="ECO:0007669"/>
    <property type="project" value="EnsemblFungi"/>
</dbReference>
<dbReference type="InterPro" id="IPR037229">
    <property type="entry name" value="Ribosomal_bL35_sf"/>
</dbReference>
<name>A0A0W0D572_CANGB</name>
<comment type="caution">
    <text evidence="4">The sequence shown here is derived from an EMBL/GenBank/DDBJ whole genome shotgun (WGS) entry which is preliminary data.</text>
</comment>
<dbReference type="Proteomes" id="UP000054886">
    <property type="component" value="Unassembled WGS sequence"/>
</dbReference>
<dbReference type="VEuPathDB" id="FungiDB:GVI51_L03883"/>
<dbReference type="GO" id="GO:0006412">
    <property type="term" value="P:translation"/>
    <property type="evidence" value="ECO:0007669"/>
    <property type="project" value="InterPro"/>
</dbReference>
<evidence type="ECO:0000256" key="1">
    <source>
        <dbReference type="ARBA" id="ARBA00006598"/>
    </source>
</evidence>
<dbReference type="AlphaFoldDB" id="A0A0W0D572"/>
<evidence type="ECO:0000313" key="5">
    <source>
        <dbReference type="EMBL" id="KTB04933.1"/>
    </source>
</evidence>
<protein>
    <submittedName>
        <fullName evidence="4">Putative mitochondrial ribosomal protein</fullName>
    </submittedName>
</protein>
<comment type="similarity">
    <text evidence="1">Belongs to the bacterial ribosomal protein bL35 family.</text>
</comment>
<evidence type="ECO:0000313" key="6">
    <source>
        <dbReference type="Proteomes" id="UP000054886"/>
    </source>
</evidence>
<dbReference type="EMBL" id="LLZZ01000115">
    <property type="protein sequence ID" value="KTB04933.1"/>
    <property type="molecule type" value="Genomic_DNA"/>
</dbReference>